<comment type="caution">
    <text evidence="2">The sequence shown here is derived from an EMBL/GenBank/DDBJ whole genome shotgun (WGS) entry which is preliminary data.</text>
</comment>
<organism evidence="2 3">
    <name type="scientific">Pleurodeles waltl</name>
    <name type="common">Iberian ribbed newt</name>
    <dbReference type="NCBI Taxonomy" id="8319"/>
    <lineage>
        <taxon>Eukaryota</taxon>
        <taxon>Metazoa</taxon>
        <taxon>Chordata</taxon>
        <taxon>Craniata</taxon>
        <taxon>Vertebrata</taxon>
        <taxon>Euteleostomi</taxon>
        <taxon>Amphibia</taxon>
        <taxon>Batrachia</taxon>
        <taxon>Caudata</taxon>
        <taxon>Salamandroidea</taxon>
        <taxon>Salamandridae</taxon>
        <taxon>Pleurodelinae</taxon>
        <taxon>Pleurodeles</taxon>
    </lineage>
</organism>
<feature type="compositionally biased region" description="Low complexity" evidence="1">
    <location>
        <begin position="79"/>
        <end position="93"/>
    </location>
</feature>
<dbReference type="AlphaFoldDB" id="A0AAV7KLA1"/>
<name>A0AAV7KLA1_PLEWA</name>
<evidence type="ECO:0000313" key="2">
    <source>
        <dbReference type="EMBL" id="KAJ1079726.1"/>
    </source>
</evidence>
<sequence>MGFVSVQVRLELSLNEEVEPVISQTGKEHVIGDLCDQEHVEIHFPFVFGASSQASEGDRAKPSGEASGHDTSSHDTTDTEGPSGPEGEGSATEDTGSTSSSRFYLQWPLRSGGGPIRNCSCTILVRHSQY</sequence>
<proteinExistence type="predicted"/>
<evidence type="ECO:0000256" key="1">
    <source>
        <dbReference type="SAM" id="MobiDB-lite"/>
    </source>
</evidence>
<feature type="compositionally biased region" description="Basic and acidic residues" evidence="1">
    <location>
        <begin position="56"/>
        <end position="77"/>
    </location>
</feature>
<dbReference type="EMBL" id="JANPWB010000022">
    <property type="protein sequence ID" value="KAJ1079726.1"/>
    <property type="molecule type" value="Genomic_DNA"/>
</dbReference>
<dbReference type="Proteomes" id="UP001066276">
    <property type="component" value="Unassembled WGS sequence"/>
</dbReference>
<keyword evidence="3" id="KW-1185">Reference proteome</keyword>
<feature type="region of interest" description="Disordered" evidence="1">
    <location>
        <begin position="51"/>
        <end position="101"/>
    </location>
</feature>
<accession>A0AAV7KLA1</accession>
<evidence type="ECO:0000313" key="3">
    <source>
        <dbReference type="Proteomes" id="UP001066276"/>
    </source>
</evidence>
<protein>
    <submittedName>
        <fullName evidence="2">Uncharacterized protein</fullName>
    </submittedName>
</protein>
<gene>
    <name evidence="2" type="ORF">NDU88_000035</name>
</gene>
<reference evidence="2 3" key="1">
    <citation type="journal article" date="2022" name="bioRxiv">
        <title>Sequencing and chromosome-scale assembly of the giantPleurodeles waltlgenome.</title>
        <authorList>
            <person name="Brown T."/>
            <person name="Elewa A."/>
            <person name="Iarovenko S."/>
            <person name="Subramanian E."/>
            <person name="Araus A.J."/>
            <person name="Petzold A."/>
            <person name="Susuki M."/>
            <person name="Suzuki K.-i.T."/>
            <person name="Hayashi T."/>
            <person name="Toyoda A."/>
            <person name="Oliveira C."/>
            <person name="Osipova E."/>
            <person name="Leigh N.D."/>
            <person name="Simon A."/>
            <person name="Yun M.H."/>
        </authorList>
    </citation>
    <scope>NUCLEOTIDE SEQUENCE [LARGE SCALE GENOMIC DNA]</scope>
    <source>
        <strain evidence="2">20211129_DDA</strain>
        <tissue evidence="2">Liver</tissue>
    </source>
</reference>